<dbReference type="AlphaFoldDB" id="A0AAD4U5A9"/>
<dbReference type="CDD" id="cd05799">
    <property type="entry name" value="PGM2"/>
    <property type="match status" value="1"/>
</dbReference>
<evidence type="ECO:0000256" key="8">
    <source>
        <dbReference type="ARBA" id="ARBA00012269"/>
    </source>
</evidence>
<feature type="domain" description="Fe2OG dioxygenase" evidence="28">
    <location>
        <begin position="944"/>
        <end position="1051"/>
    </location>
</feature>
<dbReference type="InterPro" id="IPR005844">
    <property type="entry name" value="A-D-PHexomutase_a/b/a-I"/>
</dbReference>
<evidence type="ECO:0000256" key="10">
    <source>
        <dbReference type="ARBA" id="ARBA00022526"/>
    </source>
</evidence>
<evidence type="ECO:0000256" key="19">
    <source>
        <dbReference type="ARBA" id="ARBA00023002"/>
    </source>
</evidence>
<evidence type="ECO:0000256" key="12">
    <source>
        <dbReference type="ARBA" id="ARBA00022723"/>
    </source>
</evidence>
<evidence type="ECO:0000256" key="2">
    <source>
        <dbReference type="ARBA" id="ARBA00001961"/>
    </source>
</evidence>
<dbReference type="Proteomes" id="UP001214576">
    <property type="component" value="Unassembled WGS sequence"/>
</dbReference>
<gene>
    <name evidence="29" type="ORF">MG293_012273</name>
</gene>
<evidence type="ECO:0000259" key="28">
    <source>
        <dbReference type="PROSITE" id="PS51471"/>
    </source>
</evidence>
<sequence>MTENAEGDLNSNLLHAPYHTGDPQLDTAIGQWLRWDKNPKTREQIENLLRNGMNKELRDRLCCRMTFGTAGLRSAMGAGFCYINDLTVIQSTQGMYKYLERCFSDFKQRGFVVGYDTRGQVTSSCSSQRLAKLTAAVLLAKDVPVYLFSRYVPTPFVPYAVQELNAVAGVMITASHNRKEDNGYKVYWENGAQITSPHDKEILKCIEECVEPWNGSWNDNLVDTSPLKRDPLQDICRRYMDDLKKICFYRELNSKTTLKFVHTSFHGVGHDYVQLAFQVFGFKPPIPVPEQKDPDPDFSTVKCPNPEEGESVLELSLRLAEKENARIVLATDPDADRLAVAELQENGVWKVFTGNELAALFGWWMFDCWKKSKSRNADVKNIYMLATTVSSKILKAIALKEGFHFEETLPGFKWIGSRIKDLLENGKEVLFSFEESIGFLCGTSVLDKDGVSAAVVVAEMASYLETMNITLKQQLINVYEKYGYHISKTSYFLCYDPTTIKSIFERLRNFDSPKEYPKFCGTFAILHVRDITTGYDSSQPNKESVLPVSKSSQMITFTFQNGCVATLRTSGTEPKIKYYAEMCASPDQRFYHKVLSLHEDSATPVSNPLLAFTLIKRLQSDWKNVVHSLEASENIRALKDGYERVEQDLPAFEDLEGAARALMRLQDVYMLNVKGLARGVFQRVTGSAVIDLYSPRRLFSLTGDDCFQVGKVAYDMGDYYHAIPWLEEAVSLFRGSYGEWKTEDEASLEDALDHLAFAYFQAGNVLCALNLSREFLLYSPDNKRVARNVLKYEKLLAESPNQAVAETVMQRPNVPHLQTRDTYEGLCQTLGSQPTHYQIPSLYCSYETSSSPYLLLQPVRKEVIHLEPYVVLYHDFVSDAEAQKIRGLAEPWLQRSVVASGEKQLPVEYRISKSAWLKDTVDPVLVTLDHRIAALTGLDVQPPYAEYLQVVNYGIGGHYEPHFDHATSPSSPLYRMNSGNRVATFMIYLSSVEAGGATAFIYGNFSVPVVKNAALFWWNLHRSGEGDGDTLHAACPVLVGDKWVANKWIHEYGQEFRRPCSSRPED</sequence>
<dbReference type="EC" id="1.14.11.2" evidence="8"/>
<dbReference type="Gene3D" id="3.40.120.10">
    <property type="entry name" value="Alpha-D-Glucose-1,6-Bisphosphate, subunit A, domain 3"/>
    <property type="match status" value="3"/>
</dbReference>
<dbReference type="InterPro" id="IPR005846">
    <property type="entry name" value="A-D-PHexomutase_a/b/a-III"/>
</dbReference>
<dbReference type="Gene3D" id="1.25.40.10">
    <property type="entry name" value="Tetratricopeptide repeat domain"/>
    <property type="match status" value="1"/>
</dbReference>
<dbReference type="InterPro" id="IPR006620">
    <property type="entry name" value="Pro_4_hyd_alph"/>
</dbReference>
<dbReference type="InterPro" id="IPR005845">
    <property type="entry name" value="A-D-PHexomutase_a/b/a-II"/>
</dbReference>
<dbReference type="GO" id="GO:0004656">
    <property type="term" value="F:procollagen-proline 4-dioxygenase activity"/>
    <property type="evidence" value="ECO:0007669"/>
    <property type="project" value="UniProtKB-EC"/>
</dbReference>
<dbReference type="FunFam" id="3.40.120.10:FF:000018">
    <property type="entry name" value="Glucose 1,6-bisphosphate synthase"/>
    <property type="match status" value="1"/>
</dbReference>
<comment type="similarity">
    <text evidence="6">Belongs to the P4HA family.</text>
</comment>
<dbReference type="GO" id="GO:0016868">
    <property type="term" value="F:intramolecular phosphotransferase activity"/>
    <property type="evidence" value="ECO:0007669"/>
    <property type="project" value="InterPro"/>
</dbReference>
<dbReference type="InterPro" id="IPR059068">
    <property type="entry name" value="TPR_P4H"/>
</dbReference>
<dbReference type="EMBL" id="JAKZEL010000014">
    <property type="protein sequence ID" value="KAI4537410.1"/>
    <property type="molecule type" value="Genomic_DNA"/>
</dbReference>
<organism evidence="29 30">
    <name type="scientific">Ovis ammon polii</name>
    <dbReference type="NCBI Taxonomy" id="230172"/>
    <lineage>
        <taxon>Eukaryota</taxon>
        <taxon>Metazoa</taxon>
        <taxon>Chordata</taxon>
        <taxon>Craniata</taxon>
        <taxon>Vertebrata</taxon>
        <taxon>Euteleostomi</taxon>
        <taxon>Mammalia</taxon>
        <taxon>Eutheria</taxon>
        <taxon>Laurasiatheria</taxon>
        <taxon>Artiodactyla</taxon>
        <taxon>Ruminantia</taxon>
        <taxon>Pecora</taxon>
        <taxon>Bovidae</taxon>
        <taxon>Caprinae</taxon>
        <taxon>Ovis</taxon>
    </lineage>
</organism>
<evidence type="ECO:0000256" key="1">
    <source>
        <dbReference type="ARBA" id="ARBA00001954"/>
    </source>
</evidence>
<comment type="cofactor">
    <cofactor evidence="1">
        <name>Fe(2+)</name>
        <dbReference type="ChEBI" id="CHEBI:29033"/>
    </cofactor>
</comment>
<dbReference type="SUPFAM" id="SSF48452">
    <property type="entry name" value="TPR-like"/>
    <property type="match status" value="1"/>
</dbReference>
<keyword evidence="16" id="KW-0460">Magnesium</keyword>
<dbReference type="PANTHER" id="PTHR45745:SF2">
    <property type="entry name" value="GLUCOSE 1,6-BISPHOSPHATE SYNTHASE"/>
    <property type="match status" value="1"/>
</dbReference>
<keyword evidence="15" id="KW-0256">Endoplasmic reticulum</keyword>
<dbReference type="Pfam" id="PF02878">
    <property type="entry name" value="PGM_PMM_I"/>
    <property type="match status" value="1"/>
</dbReference>
<comment type="caution">
    <text evidence="29">The sequence shown here is derived from an EMBL/GenBank/DDBJ whole genome shotgun (WGS) entry which is preliminary data.</text>
</comment>
<dbReference type="GO" id="GO:0005634">
    <property type="term" value="C:nucleus"/>
    <property type="evidence" value="ECO:0007669"/>
    <property type="project" value="TreeGrafter"/>
</dbReference>
<evidence type="ECO:0000256" key="18">
    <source>
        <dbReference type="ARBA" id="ARBA00022964"/>
    </source>
</evidence>
<dbReference type="GO" id="GO:0005829">
    <property type="term" value="C:cytosol"/>
    <property type="evidence" value="ECO:0007669"/>
    <property type="project" value="UniProtKB-SubCell"/>
</dbReference>
<dbReference type="GO" id="GO:0006006">
    <property type="term" value="P:glucose metabolic process"/>
    <property type="evidence" value="ECO:0007669"/>
    <property type="project" value="UniProtKB-KW"/>
</dbReference>
<keyword evidence="19" id="KW-0560">Oxidoreductase</keyword>
<keyword evidence="13" id="KW-0732">Signal</keyword>
<evidence type="ECO:0000256" key="4">
    <source>
        <dbReference type="ARBA" id="ARBA00004319"/>
    </source>
</evidence>
<comment type="subunit">
    <text evidence="25">Heterotetramer of two alpha-3 chains and two beta chains (the beta chain is the multi-functional PDI).</text>
</comment>
<reference evidence="29" key="1">
    <citation type="submission" date="2022-03" db="EMBL/GenBank/DDBJ databases">
        <title>Genomic analyses of argali, domestic sheep and their hybrids provide insights into chromosomal evolution, heterosis and genetic basis of agronomic traits.</title>
        <authorList>
            <person name="Li M."/>
        </authorList>
    </citation>
    <scope>NUCLEOTIDE SEQUENCE</scope>
    <source>
        <strain evidence="29">CAU-MHL-2022a</strain>
        <tissue evidence="29">Skin</tissue>
    </source>
</reference>
<evidence type="ECO:0000256" key="6">
    <source>
        <dbReference type="ARBA" id="ARBA00006511"/>
    </source>
</evidence>
<dbReference type="FunFam" id="3.40.120.10:FF:000016">
    <property type="entry name" value="Glucose 1,6-bisphosphate synthase"/>
    <property type="match status" value="1"/>
</dbReference>
<dbReference type="SUPFAM" id="SSF55957">
    <property type="entry name" value="Phosphoglucomutase, C-terminal domain"/>
    <property type="match status" value="1"/>
</dbReference>
<evidence type="ECO:0000256" key="20">
    <source>
        <dbReference type="ARBA" id="ARBA00023004"/>
    </source>
</evidence>
<evidence type="ECO:0000256" key="3">
    <source>
        <dbReference type="ARBA" id="ARBA00002035"/>
    </source>
</evidence>
<evidence type="ECO:0000313" key="29">
    <source>
        <dbReference type="EMBL" id="KAI4537410.1"/>
    </source>
</evidence>
<dbReference type="SUPFAM" id="SSF53738">
    <property type="entry name" value="Phosphoglucomutase, first 3 domains"/>
    <property type="match status" value="3"/>
</dbReference>
<evidence type="ECO:0000256" key="5">
    <source>
        <dbReference type="ARBA" id="ARBA00004514"/>
    </source>
</evidence>
<dbReference type="Gene3D" id="6.10.140.1460">
    <property type="match status" value="1"/>
</dbReference>
<protein>
    <recommendedName>
        <fullName evidence="26">Prolyl 4-hydroxylase subunit alpha-3</fullName>
        <ecNumber evidence="8">1.14.11.2</ecNumber>
    </recommendedName>
    <alternativeName>
        <fullName evidence="27">Procollagen-proline,2-oxoglutarate-4-dioxygenase subunit alpha-3</fullName>
    </alternativeName>
</protein>
<evidence type="ECO:0000256" key="27">
    <source>
        <dbReference type="ARBA" id="ARBA00083477"/>
    </source>
</evidence>
<comment type="function">
    <text evidence="3">Catalyzes the post-translational formation of 4-hydroxyproline in -Xaa-Pro-Gly- sequences in collagens and other proteins.</text>
</comment>
<dbReference type="Pfam" id="PF13640">
    <property type="entry name" value="2OG-FeII_Oxy_3"/>
    <property type="match status" value="1"/>
</dbReference>
<evidence type="ECO:0000256" key="23">
    <source>
        <dbReference type="ARBA" id="ARBA00023277"/>
    </source>
</evidence>
<dbReference type="GO" id="GO:0031418">
    <property type="term" value="F:L-ascorbic acid binding"/>
    <property type="evidence" value="ECO:0007669"/>
    <property type="project" value="UniProtKB-KW"/>
</dbReference>
<accession>A0AAD4U5A9</accession>
<keyword evidence="10" id="KW-0313">Glucose metabolism</keyword>
<evidence type="ECO:0000256" key="22">
    <source>
        <dbReference type="ARBA" id="ARBA00023235"/>
    </source>
</evidence>
<dbReference type="SMART" id="SM00702">
    <property type="entry name" value="P4Hc"/>
    <property type="match status" value="1"/>
</dbReference>
<dbReference type="Pfam" id="PF02880">
    <property type="entry name" value="PGM_PMM_III"/>
    <property type="match status" value="1"/>
</dbReference>
<dbReference type="Pfam" id="PF08336">
    <property type="entry name" value="P4Ha_N"/>
    <property type="match status" value="1"/>
</dbReference>
<dbReference type="PANTHER" id="PTHR45745">
    <property type="entry name" value="PHOSPHOMANNOMUTASE 45A"/>
    <property type="match status" value="1"/>
</dbReference>
<comment type="catalytic activity">
    <reaction evidence="24">
        <text>L-prolyl-[collagen] + 2-oxoglutarate + O2 = trans-4-hydroxy-L-prolyl-[collagen] + succinate + CO2</text>
        <dbReference type="Rhea" id="RHEA:18945"/>
        <dbReference type="Rhea" id="RHEA-COMP:11676"/>
        <dbReference type="Rhea" id="RHEA-COMP:11680"/>
        <dbReference type="ChEBI" id="CHEBI:15379"/>
        <dbReference type="ChEBI" id="CHEBI:16526"/>
        <dbReference type="ChEBI" id="CHEBI:16810"/>
        <dbReference type="ChEBI" id="CHEBI:30031"/>
        <dbReference type="ChEBI" id="CHEBI:50342"/>
        <dbReference type="ChEBI" id="CHEBI:61965"/>
        <dbReference type="EC" id="1.14.11.2"/>
    </reaction>
    <physiologicalReaction direction="left-to-right" evidence="24">
        <dbReference type="Rhea" id="RHEA:18946"/>
    </physiologicalReaction>
</comment>
<keyword evidence="17" id="KW-0847">Vitamin C</keyword>
<dbReference type="PROSITE" id="PS51471">
    <property type="entry name" value="FE2OG_OXY"/>
    <property type="match status" value="1"/>
</dbReference>
<dbReference type="GO" id="GO:0047933">
    <property type="term" value="F:glucose-1,6-bisphosphate synthase activity"/>
    <property type="evidence" value="ECO:0007669"/>
    <property type="project" value="TreeGrafter"/>
</dbReference>
<keyword evidence="22" id="KW-0413">Isomerase</keyword>
<evidence type="ECO:0000256" key="15">
    <source>
        <dbReference type="ARBA" id="ARBA00022824"/>
    </source>
</evidence>
<dbReference type="Pfam" id="PF02879">
    <property type="entry name" value="PGM_PMM_II"/>
    <property type="match status" value="1"/>
</dbReference>
<dbReference type="GO" id="GO:0005506">
    <property type="term" value="F:iron ion binding"/>
    <property type="evidence" value="ECO:0007669"/>
    <property type="project" value="InterPro"/>
</dbReference>
<evidence type="ECO:0000256" key="24">
    <source>
        <dbReference type="ARBA" id="ARBA00052531"/>
    </source>
</evidence>
<keyword evidence="20" id="KW-0408">Iron</keyword>
<proteinExistence type="inferred from homology"/>
<evidence type="ECO:0000256" key="9">
    <source>
        <dbReference type="ARBA" id="ARBA00022490"/>
    </source>
</evidence>
<evidence type="ECO:0000256" key="26">
    <source>
        <dbReference type="ARBA" id="ARBA00070101"/>
    </source>
</evidence>
<comment type="similarity">
    <text evidence="7">Belongs to the phosphohexose mutase family.</text>
</comment>
<dbReference type="FunFam" id="3.40.120.10:FF:000017">
    <property type="entry name" value="glucose 1,6-bisphosphate synthase"/>
    <property type="match status" value="1"/>
</dbReference>
<dbReference type="InterPro" id="IPR013547">
    <property type="entry name" value="P4H_N"/>
</dbReference>
<evidence type="ECO:0000313" key="30">
    <source>
        <dbReference type="Proteomes" id="UP001214576"/>
    </source>
</evidence>
<keyword evidence="14" id="KW-0802">TPR repeat</keyword>
<dbReference type="InterPro" id="IPR036900">
    <property type="entry name" value="A-D-PHexomutase_C_sf"/>
</dbReference>
<evidence type="ECO:0000256" key="16">
    <source>
        <dbReference type="ARBA" id="ARBA00022842"/>
    </source>
</evidence>
<dbReference type="FunFam" id="1.25.40.10:FF:000161">
    <property type="entry name" value="prolyl 4-hydroxylase subunit alpha-3 isoform X1"/>
    <property type="match status" value="1"/>
</dbReference>
<dbReference type="InterPro" id="IPR005123">
    <property type="entry name" value="Oxoglu/Fe-dep_dioxygenase_dom"/>
</dbReference>
<dbReference type="InterPro" id="IPR011990">
    <property type="entry name" value="TPR-like_helical_dom_sf"/>
</dbReference>
<dbReference type="InterPro" id="IPR016055">
    <property type="entry name" value="A-D-PHexomutase_a/b/a-I/II/III"/>
</dbReference>
<comment type="subcellular location">
    <subcellularLocation>
        <location evidence="5">Cytoplasm</location>
        <location evidence="5">Cytosol</location>
    </subcellularLocation>
    <subcellularLocation>
        <location evidence="4">Endoplasmic reticulum lumen</location>
    </subcellularLocation>
</comment>
<dbReference type="GO" id="GO:0005788">
    <property type="term" value="C:endoplasmic reticulum lumen"/>
    <property type="evidence" value="ECO:0007669"/>
    <property type="project" value="UniProtKB-SubCell"/>
</dbReference>
<evidence type="ECO:0000256" key="7">
    <source>
        <dbReference type="ARBA" id="ARBA00010231"/>
    </source>
</evidence>
<evidence type="ECO:0000256" key="17">
    <source>
        <dbReference type="ARBA" id="ARBA00022896"/>
    </source>
</evidence>
<dbReference type="Gene3D" id="2.60.120.620">
    <property type="entry name" value="q2cbj1_9rhob like domain"/>
    <property type="match status" value="1"/>
</dbReference>
<keyword evidence="9" id="KW-0963">Cytoplasm</keyword>
<comment type="cofactor">
    <cofactor evidence="2">
        <name>L-ascorbate</name>
        <dbReference type="ChEBI" id="CHEBI:38290"/>
    </cofactor>
</comment>
<keyword evidence="21" id="KW-0325">Glycoprotein</keyword>
<keyword evidence="30" id="KW-1185">Reference proteome</keyword>
<evidence type="ECO:0000256" key="13">
    <source>
        <dbReference type="ARBA" id="ARBA00022729"/>
    </source>
</evidence>
<evidence type="ECO:0000256" key="14">
    <source>
        <dbReference type="ARBA" id="ARBA00022803"/>
    </source>
</evidence>
<name>A0AAD4U5A9_OVIAM</name>
<dbReference type="Pfam" id="PF23558">
    <property type="entry name" value="TPR_P4H"/>
    <property type="match status" value="1"/>
</dbReference>
<evidence type="ECO:0000256" key="21">
    <source>
        <dbReference type="ARBA" id="ARBA00023180"/>
    </source>
</evidence>
<evidence type="ECO:0000256" key="11">
    <source>
        <dbReference type="ARBA" id="ARBA00022553"/>
    </source>
</evidence>
<dbReference type="InterPro" id="IPR044862">
    <property type="entry name" value="Pro_4_hyd_alph_FE2OG_OXY"/>
</dbReference>
<keyword evidence="18" id="KW-0223">Dioxygenase</keyword>
<keyword evidence="11" id="KW-0597">Phosphoprotein</keyword>
<keyword evidence="12" id="KW-0479">Metal-binding</keyword>
<keyword evidence="23" id="KW-0119">Carbohydrate metabolism</keyword>
<evidence type="ECO:0000256" key="25">
    <source>
        <dbReference type="ARBA" id="ARBA00066245"/>
    </source>
</evidence>
<dbReference type="FunFam" id="2.60.120.620:FF:000013">
    <property type="entry name" value="Prolyl 4-hydroxylase subunit alpha 3"/>
    <property type="match status" value="1"/>
</dbReference>